<proteinExistence type="predicted"/>
<dbReference type="EMBL" id="JANHAX010000001">
    <property type="protein sequence ID" value="MDQ2089291.1"/>
    <property type="molecule type" value="Genomic_DNA"/>
</dbReference>
<dbReference type="RefSeq" id="WP_306734539.1">
    <property type="nucleotide sequence ID" value="NZ_JANHAX010000001.1"/>
</dbReference>
<protein>
    <submittedName>
        <fullName evidence="1">Uncharacterized protein</fullName>
    </submittedName>
</protein>
<reference evidence="1" key="1">
    <citation type="submission" date="2022-07" db="EMBL/GenBank/DDBJ databases">
        <authorList>
            <person name="Otstavnykh N."/>
            <person name="Isaeva M."/>
            <person name="Bystritskaya E."/>
        </authorList>
    </citation>
    <scope>NUCLEOTIDE SEQUENCE</scope>
    <source>
        <strain evidence="1">KCTC 52189</strain>
    </source>
</reference>
<organism evidence="1 2">
    <name type="scientific">Marimonas arenosa</name>
    <dbReference type="NCBI Taxonomy" id="1795305"/>
    <lineage>
        <taxon>Bacteria</taxon>
        <taxon>Pseudomonadati</taxon>
        <taxon>Pseudomonadota</taxon>
        <taxon>Alphaproteobacteria</taxon>
        <taxon>Rhodobacterales</taxon>
        <taxon>Paracoccaceae</taxon>
        <taxon>Marimonas</taxon>
    </lineage>
</organism>
<accession>A0AAE3WA82</accession>
<keyword evidence="2" id="KW-1185">Reference proteome</keyword>
<evidence type="ECO:0000313" key="2">
    <source>
        <dbReference type="Proteomes" id="UP001226762"/>
    </source>
</evidence>
<comment type="caution">
    <text evidence="1">The sequence shown here is derived from an EMBL/GenBank/DDBJ whole genome shotgun (WGS) entry which is preliminary data.</text>
</comment>
<dbReference type="Proteomes" id="UP001226762">
    <property type="component" value="Unassembled WGS sequence"/>
</dbReference>
<name>A0AAE3WA82_9RHOB</name>
<dbReference type="AlphaFoldDB" id="A0AAE3WA82"/>
<reference evidence="1" key="2">
    <citation type="submission" date="2023-02" db="EMBL/GenBank/DDBJ databases">
        <title>'Rhodoalgimonas zhirmunskyi' gen. nov., isolated from a red alga.</title>
        <authorList>
            <person name="Nedashkovskaya O.I."/>
            <person name="Otstavnykh N.Y."/>
            <person name="Bystritskaya E.P."/>
            <person name="Balabanova L.A."/>
            <person name="Isaeva M.P."/>
        </authorList>
    </citation>
    <scope>NUCLEOTIDE SEQUENCE</scope>
    <source>
        <strain evidence="1">KCTC 52189</strain>
    </source>
</reference>
<sequence>MPQDDDCLEIDETGAKGLALRKSRRLDIHRWSDHPEVNAFVDMIFDTFFAGWKSDVRKRHVKVLLLDMYVAWCEDPDLKIAYPRGSNAYKAKSIYNELYISRLTIDVADRLVDVGLASQEKGFRNRNTGIGFISRIWPTDDLVELFKDARFSLFDISFREDRFPIVLRDMDKNEVEFTPLEHGFIEEIDLLNRYNALLRRTFIAIPDAETAAIDQHEQDARHLIASQAEKYVYRVFNRSSFQLGGRYHGPWWTNCPKHLRDKILINDHITIEIDYSSLHPTILYAEAGIDYWKEIGDDPYQLPGAALHEDPHELRNLAKQLLLILINAETIEKVAPALRHQAPKGHWTKHLTNDQVLSAVDALKNLHLPIAKNFHSDVGLRLQNIDSQISTVILRQFLEWEEPILMIHDSYIVRQGFEGLLESMMESAFKQVIGQDFAAKKKYAGMLAEDIEQELSYNYNLRYGQRGTEGEEARDLELYRQINPARSQYYKRSLELFRNWINKPG</sequence>
<evidence type="ECO:0000313" key="1">
    <source>
        <dbReference type="EMBL" id="MDQ2089291.1"/>
    </source>
</evidence>
<gene>
    <name evidence="1" type="ORF">NO357_05185</name>
</gene>